<keyword evidence="2" id="KW-1185">Reference proteome</keyword>
<protein>
    <submittedName>
        <fullName evidence="1">Uncharacterized protein</fullName>
    </submittedName>
</protein>
<comment type="caution">
    <text evidence="1">The sequence shown here is derived from an EMBL/GenBank/DDBJ whole genome shotgun (WGS) entry which is preliminary data.</text>
</comment>
<sequence length="193" mass="21838">MSSIIGLTFDGPIQTVRRRQYCKDSEGNERTRRINLDGTYTAWELVEHRPEPEACSADSSSSSSSHLYVVQENQAPGEPLHWSFFVGSEGGIGAAYQVTGDATCMHYQHAENVNVWIMESYRTSYQICELYKSGRIWVDRYANSVSPPRAQTRREVTENCQGWVVRVLRELQSVGVVTEESVNAIEKMVEPII</sequence>
<dbReference type="EMBL" id="MU394305">
    <property type="protein sequence ID" value="KAI6087807.1"/>
    <property type="molecule type" value="Genomic_DNA"/>
</dbReference>
<dbReference type="Proteomes" id="UP001497680">
    <property type="component" value="Unassembled WGS sequence"/>
</dbReference>
<organism evidence="1 2">
    <name type="scientific">Hypoxylon rubiginosum</name>
    <dbReference type="NCBI Taxonomy" id="110542"/>
    <lineage>
        <taxon>Eukaryota</taxon>
        <taxon>Fungi</taxon>
        <taxon>Dikarya</taxon>
        <taxon>Ascomycota</taxon>
        <taxon>Pezizomycotina</taxon>
        <taxon>Sordariomycetes</taxon>
        <taxon>Xylariomycetidae</taxon>
        <taxon>Xylariales</taxon>
        <taxon>Hypoxylaceae</taxon>
        <taxon>Hypoxylon</taxon>
    </lineage>
</organism>
<reference evidence="1 2" key="1">
    <citation type="journal article" date="2022" name="New Phytol.">
        <title>Ecological generalism drives hyperdiversity of secondary metabolite gene clusters in xylarialean endophytes.</title>
        <authorList>
            <person name="Franco M.E.E."/>
            <person name="Wisecaver J.H."/>
            <person name="Arnold A.E."/>
            <person name="Ju Y.M."/>
            <person name="Slot J.C."/>
            <person name="Ahrendt S."/>
            <person name="Moore L.P."/>
            <person name="Eastman K.E."/>
            <person name="Scott K."/>
            <person name="Konkel Z."/>
            <person name="Mondo S.J."/>
            <person name="Kuo A."/>
            <person name="Hayes R.D."/>
            <person name="Haridas S."/>
            <person name="Andreopoulos B."/>
            <person name="Riley R."/>
            <person name="LaButti K."/>
            <person name="Pangilinan J."/>
            <person name="Lipzen A."/>
            <person name="Amirebrahimi M."/>
            <person name="Yan J."/>
            <person name="Adam C."/>
            <person name="Keymanesh K."/>
            <person name="Ng V."/>
            <person name="Louie K."/>
            <person name="Northen T."/>
            <person name="Drula E."/>
            <person name="Henrissat B."/>
            <person name="Hsieh H.M."/>
            <person name="Youens-Clark K."/>
            <person name="Lutzoni F."/>
            <person name="Miadlikowska J."/>
            <person name="Eastwood D.C."/>
            <person name="Hamelin R.C."/>
            <person name="Grigoriev I.V."/>
            <person name="U'Ren J.M."/>
        </authorList>
    </citation>
    <scope>NUCLEOTIDE SEQUENCE [LARGE SCALE GENOMIC DNA]</scope>
    <source>
        <strain evidence="1 2">ER1909</strain>
    </source>
</reference>
<gene>
    <name evidence="1" type="ORF">F4821DRAFT_277494</name>
</gene>
<proteinExistence type="predicted"/>
<name>A0ACC0D5I5_9PEZI</name>
<accession>A0ACC0D5I5</accession>
<evidence type="ECO:0000313" key="1">
    <source>
        <dbReference type="EMBL" id="KAI6087807.1"/>
    </source>
</evidence>
<evidence type="ECO:0000313" key="2">
    <source>
        <dbReference type="Proteomes" id="UP001497680"/>
    </source>
</evidence>